<reference evidence="2 3" key="1">
    <citation type="submission" date="2020-04" db="EMBL/GenBank/DDBJ databases">
        <authorList>
            <person name="De Canck E."/>
        </authorList>
    </citation>
    <scope>NUCLEOTIDE SEQUENCE [LARGE SCALE GENOMIC DNA]</scope>
    <source>
        <strain evidence="2 3">LMG 22037</strain>
    </source>
</reference>
<evidence type="ECO:0000256" key="1">
    <source>
        <dbReference type="SAM" id="SignalP"/>
    </source>
</evidence>
<protein>
    <recommendedName>
        <fullName evidence="4">Surface antigen domain-containing protein</fullName>
    </recommendedName>
</protein>
<dbReference type="AlphaFoldDB" id="A0A6J5CBJ6"/>
<accession>A0A6J5CBJ6</accession>
<dbReference type="RefSeq" id="WP_035482939.1">
    <property type="nucleotide sequence ID" value="NZ_CADFGL010000043.1"/>
</dbReference>
<proteinExistence type="predicted"/>
<feature type="signal peptide" evidence="1">
    <location>
        <begin position="1"/>
        <end position="19"/>
    </location>
</feature>
<evidence type="ECO:0008006" key="4">
    <source>
        <dbReference type="Google" id="ProtNLM"/>
    </source>
</evidence>
<dbReference type="EMBL" id="CADIKB010000046">
    <property type="protein sequence ID" value="CAB3732933.1"/>
    <property type="molecule type" value="Genomic_DNA"/>
</dbReference>
<name>A0A6J5CBJ6_9BURK</name>
<keyword evidence="1" id="KW-0732">Signal</keyword>
<organism evidence="2 3">
    <name type="scientific">Paraburkholderia phenoliruptrix</name>
    <dbReference type="NCBI Taxonomy" id="252970"/>
    <lineage>
        <taxon>Bacteria</taxon>
        <taxon>Pseudomonadati</taxon>
        <taxon>Pseudomonadota</taxon>
        <taxon>Betaproteobacteria</taxon>
        <taxon>Burkholderiales</taxon>
        <taxon>Burkholderiaceae</taxon>
        <taxon>Paraburkholderia</taxon>
    </lineage>
</organism>
<sequence length="93" mass="9953">MKKLVVLLALASVWVGAIAADENGEGSAGRVAESFLARRFIVMGAPDVHGEGATVYAQVADQKCRVELKRDFVANPDGWRVNALDCAKGRIPE</sequence>
<gene>
    <name evidence="2" type="ORF">LMG22037_05753</name>
</gene>
<evidence type="ECO:0000313" key="2">
    <source>
        <dbReference type="EMBL" id="CAB3732933.1"/>
    </source>
</evidence>
<feature type="chain" id="PRO_5027071297" description="Surface antigen domain-containing protein" evidence="1">
    <location>
        <begin position="20"/>
        <end position="93"/>
    </location>
</feature>
<dbReference type="Proteomes" id="UP000494249">
    <property type="component" value="Unassembled WGS sequence"/>
</dbReference>
<evidence type="ECO:0000313" key="3">
    <source>
        <dbReference type="Proteomes" id="UP000494249"/>
    </source>
</evidence>